<organism evidence="1 2">
    <name type="scientific">Nepenthes gracilis</name>
    <name type="common">Slender pitcher plant</name>
    <dbReference type="NCBI Taxonomy" id="150966"/>
    <lineage>
        <taxon>Eukaryota</taxon>
        <taxon>Viridiplantae</taxon>
        <taxon>Streptophyta</taxon>
        <taxon>Embryophyta</taxon>
        <taxon>Tracheophyta</taxon>
        <taxon>Spermatophyta</taxon>
        <taxon>Magnoliopsida</taxon>
        <taxon>eudicotyledons</taxon>
        <taxon>Gunneridae</taxon>
        <taxon>Pentapetalae</taxon>
        <taxon>Caryophyllales</taxon>
        <taxon>Nepenthaceae</taxon>
        <taxon>Nepenthes</taxon>
    </lineage>
</organism>
<dbReference type="EMBL" id="BSYO01000017">
    <property type="protein sequence ID" value="GMH17088.1"/>
    <property type="molecule type" value="Genomic_DNA"/>
</dbReference>
<protein>
    <recommendedName>
        <fullName evidence="3">Transmembrane protein</fullName>
    </recommendedName>
</protein>
<proteinExistence type="predicted"/>
<dbReference type="PANTHER" id="PTHR33237:SF46">
    <property type="entry name" value="OS01G0606100 PROTEIN"/>
    <property type="match status" value="1"/>
</dbReference>
<dbReference type="PANTHER" id="PTHR33237">
    <property type="entry name" value="F2P16.13 PROTEIN-RELATED"/>
    <property type="match status" value="1"/>
</dbReference>
<sequence length="137" mass="15360">MENQKPKRILGSSSSMRTTKQIMSSSKLVALGFLESLMGLAYLCAKQTSRASKKLHAACSKRLLGYKARNNGGDDDDSVPLWQRTILMGDKCQPLDFSGVIYYDSNGKRVHEMPKKSPYADRLGSNIISSSYYKDYY</sequence>
<gene>
    <name evidence="1" type="ORF">Nepgr_018929</name>
</gene>
<dbReference type="Proteomes" id="UP001279734">
    <property type="component" value="Unassembled WGS sequence"/>
</dbReference>
<accession>A0AAD3SS92</accession>
<name>A0AAD3SS92_NEPGR</name>
<evidence type="ECO:0000313" key="2">
    <source>
        <dbReference type="Proteomes" id="UP001279734"/>
    </source>
</evidence>
<comment type="caution">
    <text evidence="1">The sequence shown here is derived from an EMBL/GenBank/DDBJ whole genome shotgun (WGS) entry which is preliminary data.</text>
</comment>
<evidence type="ECO:0008006" key="3">
    <source>
        <dbReference type="Google" id="ProtNLM"/>
    </source>
</evidence>
<dbReference type="AlphaFoldDB" id="A0AAD3SS92"/>
<reference evidence="1" key="1">
    <citation type="submission" date="2023-05" db="EMBL/GenBank/DDBJ databases">
        <title>Nepenthes gracilis genome sequencing.</title>
        <authorList>
            <person name="Fukushima K."/>
        </authorList>
    </citation>
    <scope>NUCLEOTIDE SEQUENCE</scope>
    <source>
        <strain evidence="1">SING2019-196</strain>
    </source>
</reference>
<keyword evidence="2" id="KW-1185">Reference proteome</keyword>
<evidence type="ECO:0000313" key="1">
    <source>
        <dbReference type="EMBL" id="GMH17088.1"/>
    </source>
</evidence>